<dbReference type="RefSeq" id="WP_407033189.1">
    <property type="nucleotide sequence ID" value="NZ_JAQGEF010000055.1"/>
</dbReference>
<sequence length="198" mass="22350">HFIWTAPMPLTIFSNLNYELVLVEVEAGQSKGDAIQRNLPVWSLGNIRTNTALYPSSWISLDTGKVYAWQVTARNGDYYGGKSQIWEFRLKDTVPVLDTLFTSFLEIDGFSSQEKGVYVLDSSTLNIKYYSFTENATLPLKIKDGSGRLLKSYKRSVVYGVNYLQLKVPGNLEKGSIYQLEIEEEGGAIKRSPFRIAD</sequence>
<name>A0ABT4UQ05_9BACT</name>
<accession>A0ABT4UQ05</accession>
<reference evidence="1 2" key="1">
    <citation type="submission" date="2022-12" db="EMBL/GenBank/DDBJ databases">
        <title>Chitinophagaceae gen. sp. nov., a new member of the family Chitinophagaceae, isolated from soil in a chemical factory.</title>
        <authorList>
            <person name="Ke Z."/>
        </authorList>
    </citation>
    <scope>NUCLEOTIDE SEQUENCE [LARGE SCALE GENOMIC DNA]</scope>
    <source>
        <strain evidence="1 2">LY-5</strain>
    </source>
</reference>
<evidence type="ECO:0000313" key="2">
    <source>
        <dbReference type="Proteomes" id="UP001210231"/>
    </source>
</evidence>
<organism evidence="1 2">
    <name type="scientific">Polluticaenibacter yanchengensis</name>
    <dbReference type="NCBI Taxonomy" id="3014562"/>
    <lineage>
        <taxon>Bacteria</taxon>
        <taxon>Pseudomonadati</taxon>
        <taxon>Bacteroidota</taxon>
        <taxon>Chitinophagia</taxon>
        <taxon>Chitinophagales</taxon>
        <taxon>Chitinophagaceae</taxon>
        <taxon>Polluticaenibacter</taxon>
    </lineage>
</organism>
<gene>
    <name evidence="1" type="ORF">O3P16_18795</name>
</gene>
<evidence type="ECO:0000313" key="1">
    <source>
        <dbReference type="EMBL" id="MDA3616860.1"/>
    </source>
</evidence>
<feature type="non-terminal residue" evidence="1">
    <location>
        <position position="1"/>
    </location>
</feature>
<keyword evidence="2" id="KW-1185">Reference proteome</keyword>
<proteinExistence type="predicted"/>
<dbReference type="EMBL" id="JAQGEF010000055">
    <property type="protein sequence ID" value="MDA3616860.1"/>
    <property type="molecule type" value="Genomic_DNA"/>
</dbReference>
<protein>
    <submittedName>
        <fullName evidence="1">Uncharacterized protein</fullName>
    </submittedName>
</protein>
<dbReference type="Proteomes" id="UP001210231">
    <property type="component" value="Unassembled WGS sequence"/>
</dbReference>
<comment type="caution">
    <text evidence="1">The sequence shown here is derived from an EMBL/GenBank/DDBJ whole genome shotgun (WGS) entry which is preliminary data.</text>
</comment>